<dbReference type="InterPro" id="IPR010982">
    <property type="entry name" value="Lambda_DNA-bd_dom_sf"/>
</dbReference>
<dbReference type="GO" id="GO:0003677">
    <property type="term" value="F:DNA binding"/>
    <property type="evidence" value="ECO:0007669"/>
    <property type="project" value="InterPro"/>
</dbReference>
<dbReference type="Pfam" id="PF01381">
    <property type="entry name" value="HTH_3"/>
    <property type="match status" value="1"/>
</dbReference>
<evidence type="ECO:0000256" key="1">
    <source>
        <dbReference type="SAM" id="MobiDB-lite"/>
    </source>
</evidence>
<protein>
    <submittedName>
        <fullName evidence="3">Helix-turn-helix</fullName>
    </submittedName>
</protein>
<evidence type="ECO:0000313" key="4">
    <source>
        <dbReference type="Proteomes" id="UP000199233"/>
    </source>
</evidence>
<feature type="region of interest" description="Disordered" evidence="1">
    <location>
        <begin position="84"/>
        <end position="120"/>
    </location>
</feature>
<evidence type="ECO:0000313" key="3">
    <source>
        <dbReference type="EMBL" id="SEP69551.1"/>
    </source>
</evidence>
<gene>
    <name evidence="3" type="ORF">SAMN04488038_101211</name>
</gene>
<dbReference type="EMBL" id="FOFS01000001">
    <property type="protein sequence ID" value="SEP69551.1"/>
    <property type="molecule type" value="Genomic_DNA"/>
</dbReference>
<dbReference type="CDD" id="cd00093">
    <property type="entry name" value="HTH_XRE"/>
    <property type="match status" value="1"/>
</dbReference>
<dbReference type="STRING" id="489703.SAMN04488038_101211"/>
<keyword evidence="4" id="KW-1185">Reference proteome</keyword>
<dbReference type="AlphaFoldDB" id="A0A1H8ZZ61"/>
<feature type="domain" description="HTH cro/C1-type" evidence="2">
    <location>
        <begin position="20"/>
        <end position="73"/>
    </location>
</feature>
<evidence type="ECO:0000259" key="2">
    <source>
        <dbReference type="PROSITE" id="PS50943"/>
    </source>
</evidence>
<organism evidence="3 4">
    <name type="scientific">Solimonas aquatica</name>
    <dbReference type="NCBI Taxonomy" id="489703"/>
    <lineage>
        <taxon>Bacteria</taxon>
        <taxon>Pseudomonadati</taxon>
        <taxon>Pseudomonadota</taxon>
        <taxon>Gammaproteobacteria</taxon>
        <taxon>Nevskiales</taxon>
        <taxon>Nevskiaceae</taxon>
        <taxon>Solimonas</taxon>
    </lineage>
</organism>
<accession>A0A1H8ZZ61</accession>
<dbReference type="SUPFAM" id="SSF47413">
    <property type="entry name" value="lambda repressor-like DNA-binding domains"/>
    <property type="match status" value="1"/>
</dbReference>
<name>A0A1H8ZZ61_9GAMM</name>
<proteinExistence type="predicted"/>
<dbReference type="Proteomes" id="UP000199233">
    <property type="component" value="Unassembled WGS sequence"/>
</dbReference>
<dbReference type="InterPro" id="IPR001387">
    <property type="entry name" value="Cro/C1-type_HTH"/>
</dbReference>
<sequence>MKIDAQLTDEALLKLLGQRLMQQRLSRHLTQQQLAEQAGLGLRTVQRLEQGEAATQLSGFLRVCRVLGLLDRLELLLPEVRPGPLAQLAQQGPQRQRVRKTKTPPRSTSKAAGWAWGDET</sequence>
<reference evidence="4" key="1">
    <citation type="submission" date="2016-10" db="EMBL/GenBank/DDBJ databases">
        <authorList>
            <person name="Varghese N."/>
            <person name="Submissions S."/>
        </authorList>
    </citation>
    <scope>NUCLEOTIDE SEQUENCE [LARGE SCALE GENOMIC DNA]</scope>
    <source>
        <strain evidence="4">DSM 25927</strain>
    </source>
</reference>
<dbReference type="RefSeq" id="WP_093280829.1">
    <property type="nucleotide sequence ID" value="NZ_FOFS01000001.1"/>
</dbReference>
<dbReference type="Gene3D" id="1.10.260.40">
    <property type="entry name" value="lambda repressor-like DNA-binding domains"/>
    <property type="match status" value="1"/>
</dbReference>
<dbReference type="PROSITE" id="PS50943">
    <property type="entry name" value="HTH_CROC1"/>
    <property type="match status" value="1"/>
</dbReference>
<dbReference type="SMART" id="SM00530">
    <property type="entry name" value="HTH_XRE"/>
    <property type="match status" value="1"/>
</dbReference>
<dbReference type="OrthoDB" id="7595480at2"/>